<dbReference type="WBParaSite" id="SMUV_0000456901-mRNA-1">
    <property type="protein sequence ID" value="SMUV_0000456901-mRNA-1"/>
    <property type="gene ID" value="SMUV_0000456901"/>
</dbReference>
<proteinExistence type="predicted"/>
<name>A0A0N5AJD2_9BILA</name>
<dbReference type="Proteomes" id="UP000046393">
    <property type="component" value="Unplaced"/>
</dbReference>
<organism evidence="1 2">
    <name type="scientific">Syphacia muris</name>
    <dbReference type="NCBI Taxonomy" id="451379"/>
    <lineage>
        <taxon>Eukaryota</taxon>
        <taxon>Metazoa</taxon>
        <taxon>Ecdysozoa</taxon>
        <taxon>Nematoda</taxon>
        <taxon>Chromadorea</taxon>
        <taxon>Rhabditida</taxon>
        <taxon>Spirurina</taxon>
        <taxon>Oxyuridomorpha</taxon>
        <taxon>Oxyuroidea</taxon>
        <taxon>Oxyuridae</taxon>
        <taxon>Syphacia</taxon>
    </lineage>
</organism>
<keyword evidence="1" id="KW-1185">Reference proteome</keyword>
<accession>A0A0N5AJD2</accession>
<protein>
    <submittedName>
        <fullName evidence="2">Uncharacterized protein</fullName>
    </submittedName>
</protein>
<evidence type="ECO:0000313" key="2">
    <source>
        <dbReference type="WBParaSite" id="SMUV_0000456901-mRNA-1"/>
    </source>
</evidence>
<sequence length="52" mass="5885">MGSHEREVRHLNLTFGSSHSAGFAYEKRPTWYTHSMLSLSNDASVTPYSLKV</sequence>
<dbReference type="AlphaFoldDB" id="A0A0N5AJD2"/>
<evidence type="ECO:0000313" key="1">
    <source>
        <dbReference type="Proteomes" id="UP000046393"/>
    </source>
</evidence>
<reference evidence="2" key="1">
    <citation type="submission" date="2017-02" db="UniProtKB">
        <authorList>
            <consortium name="WormBaseParasite"/>
        </authorList>
    </citation>
    <scope>IDENTIFICATION</scope>
</reference>